<dbReference type="OrthoDB" id="9801773at2"/>
<dbReference type="STRING" id="619304.SAMN05421760_102410"/>
<protein>
    <recommendedName>
        <fullName evidence="6">TIGR01777 family protein</fullName>
    </recommendedName>
</protein>
<accession>A0A1N7KFX8</accession>
<evidence type="ECO:0000259" key="3">
    <source>
        <dbReference type="Pfam" id="PF08338"/>
    </source>
</evidence>
<dbReference type="NCBIfam" id="TIGR01777">
    <property type="entry name" value="yfcH"/>
    <property type="match status" value="1"/>
</dbReference>
<dbReference type="PANTHER" id="PTHR11092">
    <property type="entry name" value="SUGAR NUCLEOTIDE EPIMERASE RELATED"/>
    <property type="match status" value="1"/>
</dbReference>
<dbReference type="RefSeq" id="WP_054343343.1">
    <property type="nucleotide sequence ID" value="NZ_FTOE01000002.1"/>
</dbReference>
<evidence type="ECO:0000313" key="4">
    <source>
        <dbReference type="EMBL" id="SIS60467.1"/>
    </source>
</evidence>
<name>A0A1N7KFX8_9GAMM</name>
<keyword evidence="5" id="KW-1185">Reference proteome</keyword>
<organism evidence="4 5">
    <name type="scientific">Neptunomonas antarctica</name>
    <dbReference type="NCBI Taxonomy" id="619304"/>
    <lineage>
        <taxon>Bacteria</taxon>
        <taxon>Pseudomonadati</taxon>
        <taxon>Pseudomonadota</taxon>
        <taxon>Gammaproteobacteria</taxon>
        <taxon>Oceanospirillales</taxon>
        <taxon>Oceanospirillaceae</taxon>
        <taxon>Neptunomonas</taxon>
    </lineage>
</organism>
<evidence type="ECO:0000256" key="1">
    <source>
        <dbReference type="ARBA" id="ARBA00009353"/>
    </source>
</evidence>
<dbReference type="AlphaFoldDB" id="A0A1N7KFX8"/>
<feature type="domain" description="NAD-dependent epimerase/dehydratase" evidence="2">
    <location>
        <begin position="4"/>
        <end position="224"/>
    </location>
</feature>
<comment type="similarity">
    <text evidence="1">Belongs to the NAD(P)-dependent epimerase/dehydratase family. SDR39U1 subfamily.</text>
</comment>
<sequence>MHYLMTGGTGFIGSRLVHSLLEDNHKVTVVSRSPEKVMGLLGPGVNAVSLNDVNLIKEPIDGVINLAGEPIVDKRWNAQRKKLLRESRIDFTEQLIEQLVMADARPAFFISGSAIGFYGSHEGGAPLNEKSNPVIGFTHDLCRDWEAAALEAQKRLGSRVCLLRTGVVLGAGGGALAKMLPPFKFGLGGAIGSGEQWMSWIHLEDEVAAIRFLMVHETLVGVFNVTSPNAVTNKVFTKTLGAVLDKPTWLTVPEFMLSLMLGEASELLVKGQRVYPACLLDAGFEFTYPGLEEALHSVL</sequence>
<dbReference type="InterPro" id="IPR010099">
    <property type="entry name" value="SDR39U1"/>
</dbReference>
<proteinExistence type="inferred from homology"/>
<dbReference type="EMBL" id="FTOE01000002">
    <property type="protein sequence ID" value="SIS60467.1"/>
    <property type="molecule type" value="Genomic_DNA"/>
</dbReference>
<dbReference type="Pfam" id="PF08338">
    <property type="entry name" value="DUF1731"/>
    <property type="match status" value="1"/>
</dbReference>
<dbReference type="InterPro" id="IPR013549">
    <property type="entry name" value="DUF1731"/>
</dbReference>
<dbReference type="InterPro" id="IPR001509">
    <property type="entry name" value="Epimerase_deHydtase"/>
</dbReference>
<reference evidence="5" key="1">
    <citation type="submission" date="2017-01" db="EMBL/GenBank/DDBJ databases">
        <authorList>
            <person name="Varghese N."/>
            <person name="Submissions S."/>
        </authorList>
    </citation>
    <scope>NUCLEOTIDE SEQUENCE [LARGE SCALE GENOMIC DNA]</scope>
    <source>
        <strain evidence="5">DSM 22306</strain>
    </source>
</reference>
<dbReference type="Gene3D" id="3.40.50.720">
    <property type="entry name" value="NAD(P)-binding Rossmann-like Domain"/>
    <property type="match status" value="1"/>
</dbReference>
<dbReference type="Proteomes" id="UP000185999">
    <property type="component" value="Unassembled WGS sequence"/>
</dbReference>
<feature type="domain" description="DUF1731" evidence="3">
    <location>
        <begin position="252"/>
        <end position="297"/>
    </location>
</feature>
<dbReference type="Pfam" id="PF01370">
    <property type="entry name" value="Epimerase"/>
    <property type="match status" value="1"/>
</dbReference>
<evidence type="ECO:0000313" key="5">
    <source>
        <dbReference type="Proteomes" id="UP000185999"/>
    </source>
</evidence>
<evidence type="ECO:0000259" key="2">
    <source>
        <dbReference type="Pfam" id="PF01370"/>
    </source>
</evidence>
<dbReference type="PANTHER" id="PTHR11092:SF0">
    <property type="entry name" value="EPIMERASE FAMILY PROTEIN SDR39U1"/>
    <property type="match status" value="1"/>
</dbReference>
<dbReference type="InterPro" id="IPR036291">
    <property type="entry name" value="NAD(P)-bd_dom_sf"/>
</dbReference>
<dbReference type="SUPFAM" id="SSF51735">
    <property type="entry name" value="NAD(P)-binding Rossmann-fold domains"/>
    <property type="match status" value="1"/>
</dbReference>
<evidence type="ECO:0008006" key="6">
    <source>
        <dbReference type="Google" id="ProtNLM"/>
    </source>
</evidence>
<gene>
    <name evidence="4" type="ORF">SAMN05421760_102410</name>
</gene>